<dbReference type="InterPro" id="IPR002363">
    <property type="entry name" value="Ribosomal_uL10_CS_bac"/>
</dbReference>
<proteinExistence type="inferred from homology"/>
<accession>A0A382FRD4</accession>
<protein>
    <recommendedName>
        <fullName evidence="5">50S ribosomal protein L10</fullName>
    </recommendedName>
</protein>
<dbReference type="PANTHER" id="PTHR11560">
    <property type="entry name" value="39S RIBOSOMAL PROTEIN L10, MITOCHONDRIAL"/>
    <property type="match status" value="1"/>
</dbReference>
<dbReference type="GO" id="GO:0006412">
    <property type="term" value="P:translation"/>
    <property type="evidence" value="ECO:0007669"/>
    <property type="project" value="InterPro"/>
</dbReference>
<dbReference type="InterPro" id="IPR047865">
    <property type="entry name" value="Ribosomal_uL10_bac_type"/>
</dbReference>
<dbReference type="CDD" id="cd05797">
    <property type="entry name" value="Ribosomal_L10"/>
    <property type="match status" value="1"/>
</dbReference>
<organism evidence="4">
    <name type="scientific">marine metagenome</name>
    <dbReference type="NCBI Taxonomy" id="408172"/>
    <lineage>
        <taxon>unclassified sequences</taxon>
        <taxon>metagenomes</taxon>
        <taxon>ecological metagenomes</taxon>
    </lineage>
</organism>
<evidence type="ECO:0000256" key="2">
    <source>
        <dbReference type="ARBA" id="ARBA00022980"/>
    </source>
</evidence>
<keyword evidence="3" id="KW-0687">Ribonucleoprotein</keyword>
<sequence>MDMPTDRKAQDVDALKEAMKGCTIAIATDYSGLNVSEMSEFRTTLRENGIKYKVVKNTLFKIAADQAEMPAIKDLIEGTTAIAFGYGDEQVPAKIITKYVQDSGVELKIRNALIGDRTFSSDQLKELAALPGKEELTAKLVGQLYGQLAGLVHVLNNPLVRLARSLNSPSSGLVNVLNSRVQHIS</sequence>
<comment type="similarity">
    <text evidence="1">Belongs to the universal ribosomal protein uL10 family.</text>
</comment>
<dbReference type="HAMAP" id="MF_00362">
    <property type="entry name" value="Ribosomal_uL10"/>
    <property type="match status" value="1"/>
</dbReference>
<name>A0A382FRD4_9ZZZZ</name>
<dbReference type="NCBIfam" id="NF000955">
    <property type="entry name" value="PRK00099.1-1"/>
    <property type="match status" value="1"/>
</dbReference>
<dbReference type="InterPro" id="IPR001790">
    <property type="entry name" value="Ribosomal_uL10"/>
</dbReference>
<evidence type="ECO:0000256" key="1">
    <source>
        <dbReference type="ARBA" id="ARBA00008889"/>
    </source>
</evidence>
<dbReference type="PROSITE" id="PS01109">
    <property type="entry name" value="RIBOSOMAL_L10"/>
    <property type="match status" value="1"/>
</dbReference>
<dbReference type="EMBL" id="UINC01051069">
    <property type="protein sequence ID" value="SVB64783.1"/>
    <property type="molecule type" value="Genomic_DNA"/>
</dbReference>
<evidence type="ECO:0000256" key="3">
    <source>
        <dbReference type="ARBA" id="ARBA00023274"/>
    </source>
</evidence>
<dbReference type="InterPro" id="IPR022973">
    <property type="entry name" value="Ribosomal_uL10_bac"/>
</dbReference>
<dbReference type="SUPFAM" id="SSF160369">
    <property type="entry name" value="Ribosomal protein L10-like"/>
    <property type="match status" value="1"/>
</dbReference>
<dbReference type="GO" id="GO:0015934">
    <property type="term" value="C:large ribosomal subunit"/>
    <property type="evidence" value="ECO:0007669"/>
    <property type="project" value="InterPro"/>
</dbReference>
<evidence type="ECO:0008006" key="5">
    <source>
        <dbReference type="Google" id="ProtNLM"/>
    </source>
</evidence>
<dbReference type="Gene3D" id="3.30.70.1730">
    <property type="match status" value="1"/>
</dbReference>
<dbReference type="GO" id="GO:0003735">
    <property type="term" value="F:structural constituent of ribosome"/>
    <property type="evidence" value="ECO:0007669"/>
    <property type="project" value="InterPro"/>
</dbReference>
<dbReference type="AlphaFoldDB" id="A0A382FRD4"/>
<evidence type="ECO:0000313" key="4">
    <source>
        <dbReference type="EMBL" id="SVB64783.1"/>
    </source>
</evidence>
<dbReference type="Pfam" id="PF00466">
    <property type="entry name" value="Ribosomal_L10"/>
    <property type="match status" value="1"/>
</dbReference>
<reference evidence="4" key="1">
    <citation type="submission" date="2018-05" db="EMBL/GenBank/DDBJ databases">
        <authorList>
            <person name="Lanie J.A."/>
            <person name="Ng W.-L."/>
            <person name="Kazmierczak K.M."/>
            <person name="Andrzejewski T.M."/>
            <person name="Davidsen T.M."/>
            <person name="Wayne K.J."/>
            <person name="Tettelin H."/>
            <person name="Glass J.I."/>
            <person name="Rusch D."/>
            <person name="Podicherti R."/>
            <person name="Tsui H.-C.T."/>
            <person name="Winkler M.E."/>
        </authorList>
    </citation>
    <scope>NUCLEOTIDE SEQUENCE</scope>
</reference>
<dbReference type="Gene3D" id="6.10.250.290">
    <property type="match status" value="1"/>
</dbReference>
<keyword evidence="2" id="KW-0689">Ribosomal protein</keyword>
<gene>
    <name evidence="4" type="ORF">METZ01_LOCUS217637</name>
</gene>
<dbReference type="InterPro" id="IPR043141">
    <property type="entry name" value="Ribosomal_uL10-like_sf"/>
</dbReference>